<dbReference type="RefSeq" id="YP_009021461.1">
    <property type="nucleotide sequence ID" value="NC_023859.1"/>
</dbReference>
<dbReference type="InterPro" id="IPR058009">
    <property type="entry name" value="TTP_Phage_16"/>
</dbReference>
<name>W8PF53_9CAUD</name>
<evidence type="ECO:0000313" key="2">
    <source>
        <dbReference type="EMBL" id="AHL18486.1"/>
    </source>
</evidence>
<dbReference type="OrthoDB" id="34968at10239"/>
<dbReference type="InterPro" id="IPR003343">
    <property type="entry name" value="Big_2"/>
</dbReference>
<accession>W8PF53</accession>
<gene>
    <name evidence="2" type="ORF">ISF9_016</name>
</gene>
<reference evidence="2 3" key="1">
    <citation type="journal article" date="2014" name="Arch. Virol.">
        <title>Complete genome sequence of a novel phage, vB_MoxS-ISF9, infecting methylotrophic Microbacterium: first report of a virulent Microbacterium phage.</title>
        <authorList>
            <person name="Zamani I."/>
            <person name="Bouzari M."/>
            <person name="Emtiazi G."/>
            <person name="Ghasemi S.M."/>
            <person name="Chang H.I."/>
        </authorList>
    </citation>
    <scope>NUCLEOTIDE SEQUENCE [LARGE SCALE GENOMIC DNA]</scope>
</reference>
<dbReference type="SUPFAM" id="SSF49373">
    <property type="entry name" value="Invasin/intimin cell-adhesion fragments"/>
    <property type="match status" value="1"/>
</dbReference>
<protein>
    <submittedName>
        <fullName evidence="2">Putative capsid protein</fullName>
    </submittedName>
</protein>
<keyword evidence="3" id="KW-1185">Reference proteome</keyword>
<dbReference type="KEGG" id="vg:18938327"/>
<proteinExistence type="predicted"/>
<organism evidence="2 3">
    <name type="scientific">Microbacterium phage vB_MoxS-ISF9</name>
    <dbReference type="NCBI Taxonomy" id="1458670"/>
    <lineage>
        <taxon>Viruses</taxon>
        <taxon>Duplodnaviria</taxon>
        <taxon>Heunggongvirae</taxon>
        <taxon>Uroviricota</taxon>
        <taxon>Caudoviricetes</taxon>
        <taxon>Farahnazvirus</taxon>
        <taxon>Farahnazvirus ISF9</taxon>
    </lineage>
</organism>
<sequence length="254" mass="26801">MGNVRYRFYPDGAFANFRWPTVAEMNSGLELEQVTIWDNFEVGAQASDTADAVPIAAKAAVVRRSAANYGGSSSFWYPGYRDDITNAAALVYQAFKNLHTPGYLALSVDGEIGKPGQPALDLKFADGDYATVMKIITDEWDDSITGEEAFSYTRNFLKAGGFAPYTVVSTAAPVLSVTLDGPASAAVGVNAYVTGKVNARDWTRGIRWTSSDPAVATVSSTGVVKRLATGTATITGILPGATGSVTDTVEVTVA</sequence>
<dbReference type="InterPro" id="IPR008964">
    <property type="entry name" value="Invasin/intimin_cell_adhesion"/>
</dbReference>
<dbReference type="Pfam" id="PF02368">
    <property type="entry name" value="Big_2"/>
    <property type="match status" value="1"/>
</dbReference>
<dbReference type="EMBL" id="KJ173786">
    <property type="protein sequence ID" value="AHL18486.1"/>
    <property type="molecule type" value="Genomic_DNA"/>
</dbReference>
<evidence type="ECO:0000313" key="3">
    <source>
        <dbReference type="Proteomes" id="UP000019700"/>
    </source>
</evidence>
<dbReference type="Proteomes" id="UP000019700">
    <property type="component" value="Genome"/>
</dbReference>
<evidence type="ECO:0000259" key="1">
    <source>
        <dbReference type="Pfam" id="PF02368"/>
    </source>
</evidence>
<feature type="domain" description="BIG2" evidence="1">
    <location>
        <begin position="197"/>
        <end position="249"/>
    </location>
</feature>
<dbReference type="Gene3D" id="2.60.40.1080">
    <property type="match status" value="1"/>
</dbReference>
<dbReference type="Pfam" id="PF25595">
    <property type="entry name" value="Phage_TTP_16"/>
    <property type="match status" value="1"/>
</dbReference>
<dbReference type="GeneID" id="18938327"/>